<dbReference type="SUPFAM" id="SSF53448">
    <property type="entry name" value="Nucleotide-diphospho-sugar transferases"/>
    <property type="match status" value="1"/>
</dbReference>
<evidence type="ECO:0000259" key="5">
    <source>
        <dbReference type="Pfam" id="PF00535"/>
    </source>
</evidence>
<evidence type="ECO:0000313" key="6">
    <source>
        <dbReference type="EMBL" id="GGM13286.1"/>
    </source>
</evidence>
<keyword evidence="7" id="KW-1185">Reference proteome</keyword>
<organism evidence="6 7">
    <name type="scientific">Promicromonospora citrea</name>
    <dbReference type="NCBI Taxonomy" id="43677"/>
    <lineage>
        <taxon>Bacteria</taxon>
        <taxon>Bacillati</taxon>
        <taxon>Actinomycetota</taxon>
        <taxon>Actinomycetes</taxon>
        <taxon>Micrococcales</taxon>
        <taxon>Promicromonosporaceae</taxon>
        <taxon>Promicromonospora</taxon>
    </lineage>
</organism>
<evidence type="ECO:0000256" key="2">
    <source>
        <dbReference type="ARBA" id="ARBA00006739"/>
    </source>
</evidence>
<evidence type="ECO:0000256" key="1">
    <source>
        <dbReference type="ARBA" id="ARBA00004776"/>
    </source>
</evidence>
<comment type="pathway">
    <text evidence="1">Cell wall biogenesis; cell wall polysaccharide biosynthesis.</text>
</comment>
<dbReference type="EMBL" id="BMPT01000002">
    <property type="protein sequence ID" value="GGM13286.1"/>
    <property type="molecule type" value="Genomic_DNA"/>
</dbReference>
<dbReference type="Proteomes" id="UP000655589">
    <property type="component" value="Unassembled WGS sequence"/>
</dbReference>
<evidence type="ECO:0000256" key="3">
    <source>
        <dbReference type="ARBA" id="ARBA00022676"/>
    </source>
</evidence>
<keyword evidence="3" id="KW-0328">Glycosyltransferase</keyword>
<dbReference type="InterPro" id="IPR001173">
    <property type="entry name" value="Glyco_trans_2-like"/>
</dbReference>
<reference evidence="6" key="2">
    <citation type="submission" date="2020-09" db="EMBL/GenBank/DDBJ databases">
        <authorList>
            <person name="Sun Q."/>
            <person name="Ohkuma M."/>
        </authorList>
    </citation>
    <scope>NUCLEOTIDE SEQUENCE</scope>
    <source>
        <strain evidence="6">JCM 3051</strain>
    </source>
</reference>
<dbReference type="Pfam" id="PF00535">
    <property type="entry name" value="Glycos_transf_2"/>
    <property type="match status" value="1"/>
</dbReference>
<name>A0A8H9GEV2_9MICO</name>
<evidence type="ECO:0000256" key="4">
    <source>
        <dbReference type="ARBA" id="ARBA00022679"/>
    </source>
</evidence>
<feature type="domain" description="Glycosyltransferase 2-like" evidence="5">
    <location>
        <begin position="14"/>
        <end position="151"/>
    </location>
</feature>
<gene>
    <name evidence="6" type="ORF">GCM10010102_06080</name>
</gene>
<dbReference type="PANTHER" id="PTHR43179">
    <property type="entry name" value="RHAMNOSYLTRANSFERASE WBBL"/>
    <property type="match status" value="1"/>
</dbReference>
<evidence type="ECO:0000313" key="7">
    <source>
        <dbReference type="Proteomes" id="UP000655589"/>
    </source>
</evidence>
<dbReference type="GO" id="GO:0016757">
    <property type="term" value="F:glycosyltransferase activity"/>
    <property type="evidence" value="ECO:0007669"/>
    <property type="project" value="UniProtKB-KW"/>
</dbReference>
<protein>
    <submittedName>
        <fullName evidence="6">Glycosyl transferase</fullName>
    </submittedName>
</protein>
<sequence length="328" mass="34416">MIVVGTGERERLVVAVLTYRRPDRVAALVPLLVEQVADLARRGGPGVTASVLVVDNDPAGTGARAVDDVRPAAGQDWPVTTVVEPEPGIAAARNRALRAGADHDLLVFVDDDEVPGQGWLRALWTTYRETGAHAVTGPVTSSYEVEPDPWVRAGGFYDRTHRAGLATGTVVRTAATNNLLLDLRAVRRAGLAFDPALGLSGGEDTHFTSALTAAGGRIVWCAEAVVSDVVPADRLTRDYLLARTAGLANSSARVALLLAPDRLARARVRARTLAAGLARGVLGAGQVALAAVRSDVGGDARGRRTLARSRGELLAVTGRVLLPYARQG</sequence>
<proteinExistence type="inferred from homology"/>
<reference evidence="6" key="1">
    <citation type="journal article" date="2014" name="Int. J. Syst. Evol. Microbiol.">
        <title>Complete genome sequence of Corynebacterium casei LMG S-19264T (=DSM 44701T), isolated from a smear-ripened cheese.</title>
        <authorList>
            <consortium name="US DOE Joint Genome Institute (JGI-PGF)"/>
            <person name="Walter F."/>
            <person name="Albersmeier A."/>
            <person name="Kalinowski J."/>
            <person name="Ruckert C."/>
        </authorList>
    </citation>
    <scope>NUCLEOTIDE SEQUENCE</scope>
    <source>
        <strain evidence="6">JCM 3051</strain>
    </source>
</reference>
<accession>A0A8H9GEV2</accession>
<dbReference type="PANTHER" id="PTHR43179:SF12">
    <property type="entry name" value="GALACTOFURANOSYLTRANSFERASE GLFT2"/>
    <property type="match status" value="1"/>
</dbReference>
<dbReference type="AlphaFoldDB" id="A0A8H9GEV2"/>
<keyword evidence="4 6" id="KW-0808">Transferase</keyword>
<comment type="caution">
    <text evidence="6">The sequence shown here is derived from an EMBL/GenBank/DDBJ whole genome shotgun (WGS) entry which is preliminary data.</text>
</comment>
<dbReference type="Gene3D" id="3.90.550.10">
    <property type="entry name" value="Spore Coat Polysaccharide Biosynthesis Protein SpsA, Chain A"/>
    <property type="match status" value="1"/>
</dbReference>
<dbReference type="InterPro" id="IPR029044">
    <property type="entry name" value="Nucleotide-diphossugar_trans"/>
</dbReference>
<comment type="similarity">
    <text evidence="2">Belongs to the glycosyltransferase 2 family.</text>
</comment>